<reference evidence="1 2" key="1">
    <citation type="journal article" date="2011" name="Science">
        <title>The Selaginella genome identifies genetic changes associated with the evolution of vascular plants.</title>
        <authorList>
            <person name="Banks J.A."/>
            <person name="Nishiyama T."/>
            <person name="Hasebe M."/>
            <person name="Bowman J.L."/>
            <person name="Gribskov M."/>
            <person name="dePamphilis C."/>
            <person name="Albert V.A."/>
            <person name="Aono N."/>
            <person name="Aoyama T."/>
            <person name="Ambrose B.A."/>
            <person name="Ashton N.W."/>
            <person name="Axtell M.J."/>
            <person name="Barker E."/>
            <person name="Barker M.S."/>
            <person name="Bennetzen J.L."/>
            <person name="Bonawitz N.D."/>
            <person name="Chapple C."/>
            <person name="Cheng C."/>
            <person name="Correa L.G."/>
            <person name="Dacre M."/>
            <person name="DeBarry J."/>
            <person name="Dreyer I."/>
            <person name="Elias M."/>
            <person name="Engstrom E.M."/>
            <person name="Estelle M."/>
            <person name="Feng L."/>
            <person name="Finet C."/>
            <person name="Floyd S.K."/>
            <person name="Frommer W.B."/>
            <person name="Fujita T."/>
            <person name="Gramzow L."/>
            <person name="Gutensohn M."/>
            <person name="Harholt J."/>
            <person name="Hattori M."/>
            <person name="Heyl A."/>
            <person name="Hirai T."/>
            <person name="Hiwatashi Y."/>
            <person name="Ishikawa M."/>
            <person name="Iwata M."/>
            <person name="Karol K.G."/>
            <person name="Koehler B."/>
            <person name="Kolukisaoglu U."/>
            <person name="Kubo M."/>
            <person name="Kurata T."/>
            <person name="Lalonde S."/>
            <person name="Li K."/>
            <person name="Li Y."/>
            <person name="Litt A."/>
            <person name="Lyons E."/>
            <person name="Manning G."/>
            <person name="Maruyama T."/>
            <person name="Michael T.P."/>
            <person name="Mikami K."/>
            <person name="Miyazaki S."/>
            <person name="Morinaga S."/>
            <person name="Murata T."/>
            <person name="Mueller-Roeber B."/>
            <person name="Nelson D.R."/>
            <person name="Obara M."/>
            <person name="Oguri Y."/>
            <person name="Olmstead R.G."/>
            <person name="Onodera N."/>
            <person name="Petersen B.L."/>
            <person name="Pils B."/>
            <person name="Prigge M."/>
            <person name="Rensing S.A."/>
            <person name="Riano-Pachon D.M."/>
            <person name="Roberts A.W."/>
            <person name="Sato Y."/>
            <person name="Scheller H.V."/>
            <person name="Schulz B."/>
            <person name="Schulz C."/>
            <person name="Shakirov E.V."/>
            <person name="Shibagaki N."/>
            <person name="Shinohara N."/>
            <person name="Shippen D.E."/>
            <person name="Soerensen I."/>
            <person name="Sotooka R."/>
            <person name="Sugimoto N."/>
            <person name="Sugita M."/>
            <person name="Sumikawa N."/>
            <person name="Tanurdzic M."/>
            <person name="Theissen G."/>
            <person name="Ulvskov P."/>
            <person name="Wakazuki S."/>
            <person name="Weng J.K."/>
            <person name="Willats W.W."/>
            <person name="Wipf D."/>
            <person name="Wolf P.G."/>
            <person name="Yang L."/>
            <person name="Zimmer A.D."/>
            <person name="Zhu Q."/>
            <person name="Mitros T."/>
            <person name="Hellsten U."/>
            <person name="Loque D."/>
            <person name="Otillar R."/>
            <person name="Salamov A."/>
            <person name="Schmutz J."/>
            <person name="Shapiro H."/>
            <person name="Lindquist E."/>
            <person name="Lucas S."/>
            <person name="Rokhsar D."/>
            <person name="Grigoriev I.V."/>
        </authorList>
    </citation>
    <scope>NUCLEOTIDE SEQUENCE [LARGE SCALE GENOMIC DNA]</scope>
</reference>
<gene>
    <name evidence="1" type="ORF">SELMODRAFT_448897</name>
</gene>
<sequence>MPQFRTDLLNEQLAIRDAFARKNKRSALQLDFTMEDSLSQRDLVELPESGEPITSDDCLKAIDKCFHSTWSHDGLYNSVFTVGKKKLVQPSSTKTTARKIKYWFPQVLAMREKSKKLFKSNEHSLYISINGVHFGIKELAKMV</sequence>
<protein>
    <submittedName>
        <fullName evidence="1">Uncharacterized protein</fullName>
    </submittedName>
</protein>
<dbReference type="KEGG" id="smo:SELMODRAFT_448897"/>
<dbReference type="HOGENOM" id="CLU_1809538_0_0_1"/>
<dbReference type="InParanoid" id="D8TB20"/>
<name>D8TB20_SELML</name>
<dbReference type="Proteomes" id="UP000001514">
    <property type="component" value="Unassembled WGS sequence"/>
</dbReference>
<keyword evidence="2" id="KW-1185">Reference proteome</keyword>
<evidence type="ECO:0000313" key="2">
    <source>
        <dbReference type="Proteomes" id="UP000001514"/>
    </source>
</evidence>
<accession>D8TB20</accession>
<dbReference type="AlphaFoldDB" id="D8TB20"/>
<dbReference type="Gramene" id="EFJ06165">
    <property type="protein sequence ID" value="EFJ06165"/>
    <property type="gene ID" value="SELMODRAFT_448897"/>
</dbReference>
<evidence type="ECO:0000313" key="1">
    <source>
        <dbReference type="EMBL" id="EFJ06165.1"/>
    </source>
</evidence>
<organism evidence="2">
    <name type="scientific">Selaginella moellendorffii</name>
    <name type="common">Spikemoss</name>
    <dbReference type="NCBI Taxonomy" id="88036"/>
    <lineage>
        <taxon>Eukaryota</taxon>
        <taxon>Viridiplantae</taxon>
        <taxon>Streptophyta</taxon>
        <taxon>Embryophyta</taxon>
        <taxon>Tracheophyta</taxon>
        <taxon>Lycopodiopsida</taxon>
        <taxon>Selaginellales</taxon>
        <taxon>Selaginellaceae</taxon>
        <taxon>Selaginella</taxon>
    </lineage>
</organism>
<dbReference type="EMBL" id="GL377706">
    <property type="protein sequence ID" value="EFJ06165.1"/>
    <property type="molecule type" value="Genomic_DNA"/>
</dbReference>
<proteinExistence type="predicted"/>